<dbReference type="InterPro" id="IPR043128">
    <property type="entry name" value="Rev_trsase/Diguanyl_cyclase"/>
</dbReference>
<gene>
    <name evidence="9" type="ORF">AMJ39_02075</name>
</gene>
<evidence type="ECO:0000256" key="4">
    <source>
        <dbReference type="ARBA" id="ARBA00023125"/>
    </source>
</evidence>
<keyword evidence="5" id="KW-0804">Transcription</keyword>
<sequence length="311" mass="35404">MKEKILIVDDDPLVRTSLRDILESWEYAVSEAKDGNDAFNRVLIDEPDLILLDVNMPKLDGLELCRKLKQNPFRSNIPIIFISGRDSTEDTIRGLELGAEDYISKFFDPEELKWRVKARLREARQHIGANPLTKLPGNLAIEEEIKNRILAKRTFAICYVDLDNFKGYNDVYGYAAGDEVIQLVARILKNLVIHSGDEDAFIGHVGGDDFMIIADPGSIEDVCQKIIKRFDGAIGVHYKEGDRERGYILSEDRTGKGVKFPIMTISLSVTTNVHRNFTSHLQVAEILTEIKHRLKQMRGSNYLIDQRRDTT</sequence>
<dbReference type="PROSITE" id="PS50887">
    <property type="entry name" value="GGDEF"/>
    <property type="match status" value="1"/>
</dbReference>
<evidence type="ECO:0000259" key="7">
    <source>
        <dbReference type="PROSITE" id="PS50110"/>
    </source>
</evidence>
<dbReference type="SMART" id="SM00267">
    <property type="entry name" value="GGDEF"/>
    <property type="match status" value="1"/>
</dbReference>
<evidence type="ECO:0000256" key="5">
    <source>
        <dbReference type="ARBA" id="ARBA00023163"/>
    </source>
</evidence>
<dbReference type="CDD" id="cd17574">
    <property type="entry name" value="REC_OmpR"/>
    <property type="match status" value="1"/>
</dbReference>
<dbReference type="PANTHER" id="PTHR48111">
    <property type="entry name" value="REGULATOR OF RPOS"/>
    <property type="match status" value="1"/>
</dbReference>
<dbReference type="Gene3D" id="3.30.70.270">
    <property type="match status" value="1"/>
</dbReference>
<reference evidence="9 10" key="1">
    <citation type="journal article" date="2015" name="Microbiome">
        <title>Genomic resolution of linkages in carbon, nitrogen, and sulfur cycling among widespread estuary sediment bacteria.</title>
        <authorList>
            <person name="Baker B.J."/>
            <person name="Lazar C.S."/>
            <person name="Teske A.P."/>
            <person name="Dick G.J."/>
        </authorList>
    </citation>
    <scope>NUCLEOTIDE SEQUENCE [LARGE SCALE GENOMIC DNA]</scope>
    <source>
        <strain evidence="9">DG_24</strain>
    </source>
</reference>
<dbReference type="SUPFAM" id="SSF55073">
    <property type="entry name" value="Nucleotide cyclase"/>
    <property type="match status" value="1"/>
</dbReference>
<dbReference type="InterPro" id="IPR000160">
    <property type="entry name" value="GGDEF_dom"/>
</dbReference>
<dbReference type="EMBL" id="LIZS01000007">
    <property type="protein sequence ID" value="KPJ54082.1"/>
    <property type="molecule type" value="Genomic_DNA"/>
</dbReference>
<dbReference type="PATRIC" id="fig|1703770.3.peg.461"/>
<dbReference type="SMART" id="SM00448">
    <property type="entry name" value="REC"/>
    <property type="match status" value="1"/>
</dbReference>
<accession>A0A0S7WV71</accession>
<dbReference type="AlphaFoldDB" id="A0A0S7WV71"/>
<dbReference type="InterPro" id="IPR001789">
    <property type="entry name" value="Sig_transdc_resp-reg_receiver"/>
</dbReference>
<dbReference type="Pfam" id="PF00072">
    <property type="entry name" value="Response_reg"/>
    <property type="match status" value="1"/>
</dbReference>
<keyword evidence="2" id="KW-0902">Two-component regulatory system</keyword>
<comment type="caution">
    <text evidence="9">The sequence shown here is derived from an EMBL/GenBank/DDBJ whole genome shotgun (WGS) entry which is preliminary data.</text>
</comment>
<dbReference type="Gene3D" id="3.40.50.2300">
    <property type="match status" value="1"/>
</dbReference>
<dbReference type="GO" id="GO:0032993">
    <property type="term" value="C:protein-DNA complex"/>
    <property type="evidence" value="ECO:0007669"/>
    <property type="project" value="TreeGrafter"/>
</dbReference>
<keyword evidence="3" id="KW-0805">Transcription regulation</keyword>
<dbReference type="GO" id="GO:0006355">
    <property type="term" value="P:regulation of DNA-templated transcription"/>
    <property type="evidence" value="ECO:0007669"/>
    <property type="project" value="TreeGrafter"/>
</dbReference>
<evidence type="ECO:0000256" key="2">
    <source>
        <dbReference type="ARBA" id="ARBA00023012"/>
    </source>
</evidence>
<dbReference type="GO" id="GO:0005829">
    <property type="term" value="C:cytosol"/>
    <property type="evidence" value="ECO:0007669"/>
    <property type="project" value="TreeGrafter"/>
</dbReference>
<dbReference type="InterPro" id="IPR011006">
    <property type="entry name" value="CheY-like_superfamily"/>
</dbReference>
<evidence type="ECO:0000313" key="9">
    <source>
        <dbReference type="EMBL" id="KPJ54082.1"/>
    </source>
</evidence>
<dbReference type="Proteomes" id="UP000052008">
    <property type="component" value="Unassembled WGS sequence"/>
</dbReference>
<keyword evidence="4" id="KW-0238">DNA-binding</keyword>
<dbReference type="InterPro" id="IPR039420">
    <property type="entry name" value="WalR-like"/>
</dbReference>
<dbReference type="GO" id="GO:0000156">
    <property type="term" value="F:phosphorelay response regulator activity"/>
    <property type="evidence" value="ECO:0007669"/>
    <property type="project" value="TreeGrafter"/>
</dbReference>
<dbReference type="SUPFAM" id="SSF52172">
    <property type="entry name" value="CheY-like"/>
    <property type="match status" value="1"/>
</dbReference>
<evidence type="ECO:0000259" key="8">
    <source>
        <dbReference type="PROSITE" id="PS50887"/>
    </source>
</evidence>
<feature type="domain" description="GGDEF" evidence="8">
    <location>
        <begin position="153"/>
        <end position="308"/>
    </location>
</feature>
<dbReference type="InterPro" id="IPR029787">
    <property type="entry name" value="Nucleotide_cyclase"/>
</dbReference>
<dbReference type="CDD" id="cd01949">
    <property type="entry name" value="GGDEF"/>
    <property type="match status" value="1"/>
</dbReference>
<evidence type="ECO:0000313" key="10">
    <source>
        <dbReference type="Proteomes" id="UP000052008"/>
    </source>
</evidence>
<proteinExistence type="predicted"/>
<feature type="modified residue" description="4-aspartylphosphate" evidence="6">
    <location>
        <position position="53"/>
    </location>
</feature>
<evidence type="ECO:0000256" key="3">
    <source>
        <dbReference type="ARBA" id="ARBA00023015"/>
    </source>
</evidence>
<dbReference type="STRING" id="1703770.AMJ39_02075"/>
<dbReference type="Gene3D" id="6.10.250.690">
    <property type="match status" value="1"/>
</dbReference>
<feature type="domain" description="Response regulatory" evidence="7">
    <location>
        <begin position="4"/>
        <end position="120"/>
    </location>
</feature>
<organism evidence="9 10">
    <name type="scientific">candidate division TA06 bacterium DG_24</name>
    <dbReference type="NCBI Taxonomy" id="1703770"/>
    <lineage>
        <taxon>Bacteria</taxon>
        <taxon>Bacteria division TA06</taxon>
    </lineage>
</organism>
<keyword evidence="1 6" id="KW-0597">Phosphoprotein</keyword>
<dbReference type="NCBIfam" id="TIGR00254">
    <property type="entry name" value="GGDEF"/>
    <property type="match status" value="1"/>
</dbReference>
<dbReference type="Pfam" id="PF00990">
    <property type="entry name" value="GGDEF"/>
    <property type="match status" value="1"/>
</dbReference>
<dbReference type="GO" id="GO:0000976">
    <property type="term" value="F:transcription cis-regulatory region binding"/>
    <property type="evidence" value="ECO:0007669"/>
    <property type="project" value="TreeGrafter"/>
</dbReference>
<dbReference type="PANTHER" id="PTHR48111:SF1">
    <property type="entry name" value="TWO-COMPONENT RESPONSE REGULATOR ORR33"/>
    <property type="match status" value="1"/>
</dbReference>
<protein>
    <recommendedName>
        <fullName evidence="11">Diguanylate cyclase</fullName>
    </recommendedName>
</protein>
<name>A0A0S7WV71_UNCT6</name>
<dbReference type="PROSITE" id="PS50110">
    <property type="entry name" value="RESPONSE_REGULATORY"/>
    <property type="match status" value="1"/>
</dbReference>
<evidence type="ECO:0000256" key="6">
    <source>
        <dbReference type="PROSITE-ProRule" id="PRU00169"/>
    </source>
</evidence>
<evidence type="ECO:0000256" key="1">
    <source>
        <dbReference type="ARBA" id="ARBA00022553"/>
    </source>
</evidence>
<evidence type="ECO:0008006" key="11">
    <source>
        <dbReference type="Google" id="ProtNLM"/>
    </source>
</evidence>